<dbReference type="Proteomes" id="UP000078559">
    <property type="component" value="Chromosome 6"/>
</dbReference>
<dbReference type="InterPro" id="IPR052479">
    <property type="entry name" value="GPI-anchor_Adhesion_Reg"/>
</dbReference>
<feature type="chain" id="PRO_5008267077" description="Yeast cell wall synthesis Kre9/Knh1-like N-terminal domain-containing protein" evidence="3">
    <location>
        <begin position="17"/>
        <end position="228"/>
    </location>
</feature>
<dbReference type="PANTHER" id="PTHR35185">
    <property type="entry name" value="SERINE/THREONINE-RICH PROTEIN ADG2-RELATED"/>
    <property type="match status" value="1"/>
</dbReference>
<dbReference type="AlphaFoldDB" id="A0A194W3E1"/>
<feature type="region of interest" description="Disordered" evidence="2">
    <location>
        <begin position="150"/>
        <end position="202"/>
    </location>
</feature>
<evidence type="ECO:0000313" key="5">
    <source>
        <dbReference type="EMBL" id="KUI70792.1"/>
    </source>
</evidence>
<protein>
    <recommendedName>
        <fullName evidence="4">Yeast cell wall synthesis Kre9/Knh1-like N-terminal domain-containing protein</fullName>
    </recommendedName>
</protein>
<accession>A0A194W3E1</accession>
<evidence type="ECO:0000259" key="4">
    <source>
        <dbReference type="Pfam" id="PF10342"/>
    </source>
</evidence>
<dbReference type="PANTHER" id="PTHR35185:SF1">
    <property type="entry name" value="UPF0619 GPI-ANCHORED MEMBRANE PROTEIN C1322.10"/>
    <property type="match status" value="1"/>
</dbReference>
<dbReference type="EMBL" id="CM003103">
    <property type="protein sequence ID" value="KUI70792.1"/>
    <property type="molecule type" value="Genomic_DNA"/>
</dbReference>
<evidence type="ECO:0000256" key="1">
    <source>
        <dbReference type="ARBA" id="ARBA00022729"/>
    </source>
</evidence>
<organism evidence="5 6">
    <name type="scientific">Cytospora mali</name>
    <name type="common">Apple Valsa canker fungus</name>
    <name type="synonym">Valsa mali</name>
    <dbReference type="NCBI Taxonomy" id="578113"/>
    <lineage>
        <taxon>Eukaryota</taxon>
        <taxon>Fungi</taxon>
        <taxon>Dikarya</taxon>
        <taxon>Ascomycota</taxon>
        <taxon>Pezizomycotina</taxon>
        <taxon>Sordariomycetes</taxon>
        <taxon>Sordariomycetidae</taxon>
        <taxon>Diaporthales</taxon>
        <taxon>Cytosporaceae</taxon>
        <taxon>Cytospora</taxon>
    </lineage>
</organism>
<feature type="region of interest" description="Disordered" evidence="2">
    <location>
        <begin position="114"/>
        <end position="136"/>
    </location>
</feature>
<dbReference type="OrthoDB" id="5316007at2759"/>
<keyword evidence="1 3" id="KW-0732">Signal</keyword>
<gene>
    <name evidence="5" type="ORF">VM1G_06490</name>
</gene>
<feature type="signal peptide" evidence="3">
    <location>
        <begin position="1"/>
        <end position="16"/>
    </location>
</feature>
<reference evidence="5" key="1">
    <citation type="submission" date="2014-12" db="EMBL/GenBank/DDBJ databases">
        <title>Genome Sequence of Valsa Canker Pathogens Uncovers a Specific Adaption of Colonization on Woody Bark.</title>
        <authorList>
            <person name="Yin Z."/>
            <person name="Liu H."/>
            <person name="Gao X."/>
            <person name="Li Z."/>
            <person name="Song N."/>
            <person name="Ke X."/>
            <person name="Dai Q."/>
            <person name="Wu Y."/>
            <person name="Sun Y."/>
            <person name="Xu J.-R."/>
            <person name="Kang Z.K."/>
            <person name="Wang L."/>
            <person name="Huang L."/>
        </authorList>
    </citation>
    <scope>NUCLEOTIDE SEQUENCE [LARGE SCALE GENOMIC DNA]</scope>
    <source>
        <strain evidence="5">03-8</strain>
    </source>
</reference>
<sequence>MVSTLTLLALASGVIALQVTSPTSSDVWTVGDSETITWNTVSSDQDSFNIYLSNMASYPSQTILLASDVSSSAGSAKVDGSKLVAGNSFTINFTNGTETEQIYAQSNQFNITASTSTSSSSSQGSSSTTSSSSSSSSAAASSSASTAAATSSSSSASSTESAASTASSTGKSSSTTATGTASESSTAKSTGTATGTAASKSSTAAATSGAGKIVAGWMGLAAVAALAL</sequence>
<dbReference type="InterPro" id="IPR018466">
    <property type="entry name" value="Kre9/Knh1-like_N"/>
</dbReference>
<evidence type="ECO:0000256" key="3">
    <source>
        <dbReference type="SAM" id="SignalP"/>
    </source>
</evidence>
<name>A0A194W3E1_CYTMA</name>
<evidence type="ECO:0000256" key="2">
    <source>
        <dbReference type="SAM" id="MobiDB-lite"/>
    </source>
</evidence>
<proteinExistence type="predicted"/>
<evidence type="ECO:0000313" key="6">
    <source>
        <dbReference type="Proteomes" id="UP000078559"/>
    </source>
</evidence>
<feature type="domain" description="Yeast cell wall synthesis Kre9/Knh1-like N-terminal" evidence="4">
    <location>
        <begin position="21"/>
        <end position="111"/>
    </location>
</feature>
<keyword evidence="6" id="KW-1185">Reference proteome</keyword>
<dbReference type="Pfam" id="PF10342">
    <property type="entry name" value="Kre9_KNH"/>
    <property type="match status" value="1"/>
</dbReference>